<reference evidence="3" key="1">
    <citation type="journal article" date="2019" name="Int. J. Syst. Evol. Microbiol.">
        <title>The Global Catalogue of Microorganisms (GCM) 10K type strain sequencing project: providing services to taxonomists for standard genome sequencing and annotation.</title>
        <authorList>
            <consortium name="The Broad Institute Genomics Platform"/>
            <consortium name="The Broad Institute Genome Sequencing Center for Infectious Disease"/>
            <person name="Wu L."/>
            <person name="Ma J."/>
        </authorList>
    </citation>
    <scope>NUCLEOTIDE SEQUENCE [LARGE SCALE GENOMIC DNA]</scope>
    <source>
        <strain evidence="3">NBRC 105830</strain>
    </source>
</reference>
<dbReference type="InterPro" id="IPR001173">
    <property type="entry name" value="Glyco_trans_2-like"/>
</dbReference>
<keyword evidence="2" id="KW-0808">Transferase</keyword>
<dbReference type="GO" id="GO:0016740">
    <property type="term" value="F:transferase activity"/>
    <property type="evidence" value="ECO:0007669"/>
    <property type="project" value="UniProtKB-KW"/>
</dbReference>
<keyword evidence="3" id="KW-1185">Reference proteome</keyword>
<organism evidence="2 3">
    <name type="scientific">Arsenicicoccus piscis</name>
    <dbReference type="NCBI Taxonomy" id="673954"/>
    <lineage>
        <taxon>Bacteria</taxon>
        <taxon>Bacillati</taxon>
        <taxon>Actinomycetota</taxon>
        <taxon>Actinomycetes</taxon>
        <taxon>Micrococcales</taxon>
        <taxon>Intrasporangiaceae</taxon>
        <taxon>Arsenicicoccus</taxon>
    </lineage>
</organism>
<dbReference type="Pfam" id="PF00535">
    <property type="entry name" value="Glycos_transf_2"/>
    <property type="match status" value="1"/>
</dbReference>
<dbReference type="SUPFAM" id="SSF53448">
    <property type="entry name" value="Nucleotide-diphospho-sugar transferases"/>
    <property type="match status" value="1"/>
</dbReference>
<evidence type="ECO:0000259" key="1">
    <source>
        <dbReference type="Pfam" id="PF00535"/>
    </source>
</evidence>
<sequence length="325" mass="35487">MPRISVIMPTYRRPHLLQHSLGSVVAQTFDDPTAELEVLVCDNGNDPETAAVVERFDDPRVTYVPRPRNLGMVGNAIDGFRRATGDLVVKLDDDDVLYPAFLQTLTAPFADRPRLTVAFSDHDLIDSRGRLMIEPTQALTRATKRDRIPAGVLPSFTPAAAFGSVHLASAVLRRDAIDWDAIPDHAGTSYDYHLVMSAAADGHEAFYSPERLMGYRIHGANDSTRNIIPSLEAALAISQHALDDGRHTDPGASAALHARMSQDRRRIAREYLLEGRHGEARANARASLLAHPTAEAARVLALSCVPQRVGQGIAAARRKAFVGRL</sequence>
<gene>
    <name evidence="2" type="ORF">GCM10025862_22910</name>
</gene>
<dbReference type="PANTHER" id="PTHR22916">
    <property type="entry name" value="GLYCOSYLTRANSFERASE"/>
    <property type="match status" value="1"/>
</dbReference>
<proteinExistence type="predicted"/>
<dbReference type="InterPro" id="IPR029044">
    <property type="entry name" value="Nucleotide-diphossugar_trans"/>
</dbReference>
<dbReference type="EMBL" id="BSUJ01000001">
    <property type="protein sequence ID" value="GMA20270.1"/>
    <property type="molecule type" value="Genomic_DNA"/>
</dbReference>
<comment type="caution">
    <text evidence="2">The sequence shown here is derived from an EMBL/GenBank/DDBJ whole genome shotgun (WGS) entry which is preliminary data.</text>
</comment>
<evidence type="ECO:0000313" key="2">
    <source>
        <dbReference type="EMBL" id="GMA20270.1"/>
    </source>
</evidence>
<dbReference type="Gene3D" id="3.90.550.10">
    <property type="entry name" value="Spore Coat Polysaccharide Biosynthesis Protein SpsA, Chain A"/>
    <property type="match status" value="1"/>
</dbReference>
<dbReference type="PANTHER" id="PTHR22916:SF3">
    <property type="entry name" value="UDP-GLCNAC:BETAGAL BETA-1,3-N-ACETYLGLUCOSAMINYLTRANSFERASE-LIKE PROTEIN 1"/>
    <property type="match status" value="1"/>
</dbReference>
<dbReference type="Proteomes" id="UP001157109">
    <property type="component" value="Unassembled WGS sequence"/>
</dbReference>
<dbReference type="RefSeq" id="WP_284284575.1">
    <property type="nucleotide sequence ID" value="NZ_BSUJ01000001.1"/>
</dbReference>
<feature type="domain" description="Glycosyltransferase 2-like" evidence="1">
    <location>
        <begin position="5"/>
        <end position="163"/>
    </location>
</feature>
<name>A0ABQ6HQ24_9MICO</name>
<evidence type="ECO:0000313" key="3">
    <source>
        <dbReference type="Proteomes" id="UP001157109"/>
    </source>
</evidence>
<protein>
    <submittedName>
        <fullName evidence="2">Glycosyl transferase group 2 family protein</fullName>
    </submittedName>
</protein>
<accession>A0ABQ6HQ24</accession>